<dbReference type="PANTHER" id="PTHR38011:SF7">
    <property type="entry name" value="2,5-DIAMINO-6-RIBOSYLAMINO-4(3H)-PYRIMIDINONE 5'-PHOSPHATE REDUCTASE"/>
    <property type="match status" value="1"/>
</dbReference>
<dbReference type="InterPro" id="IPR050765">
    <property type="entry name" value="Riboflavin_Biosynth_HTPR"/>
</dbReference>
<keyword evidence="11" id="KW-0511">Multifunctional enzyme</keyword>
<evidence type="ECO:0000313" key="16">
    <source>
        <dbReference type="EMBL" id="MFL0248963.1"/>
    </source>
</evidence>
<evidence type="ECO:0000256" key="6">
    <source>
        <dbReference type="ARBA" id="ARBA00022619"/>
    </source>
</evidence>
<evidence type="ECO:0000256" key="1">
    <source>
        <dbReference type="ARBA" id="ARBA00002151"/>
    </source>
</evidence>
<evidence type="ECO:0000256" key="2">
    <source>
        <dbReference type="ARBA" id="ARBA00004882"/>
    </source>
</evidence>
<evidence type="ECO:0000256" key="9">
    <source>
        <dbReference type="ARBA" id="ARBA00022857"/>
    </source>
</evidence>
<dbReference type="GO" id="GO:0008835">
    <property type="term" value="F:diaminohydroxyphosphoribosylaminopyrimidine deaminase activity"/>
    <property type="evidence" value="ECO:0007669"/>
    <property type="project" value="UniProtKB-EC"/>
</dbReference>
<dbReference type="InterPro" id="IPR016193">
    <property type="entry name" value="Cytidine_deaminase-like"/>
</dbReference>
<comment type="pathway">
    <text evidence="3 14">Cofactor biosynthesis; riboflavin biosynthesis; 5-amino-6-(D-ribitylamino)uracil from GTP: step 3/4.</text>
</comment>
<evidence type="ECO:0000313" key="17">
    <source>
        <dbReference type="Proteomes" id="UP001623592"/>
    </source>
</evidence>
<dbReference type="EMBL" id="JBJIAA010000001">
    <property type="protein sequence ID" value="MFL0248963.1"/>
    <property type="molecule type" value="Genomic_DNA"/>
</dbReference>
<dbReference type="Gene3D" id="3.40.430.10">
    <property type="entry name" value="Dihydrofolate Reductase, subunit A"/>
    <property type="match status" value="1"/>
</dbReference>
<reference evidence="16 17" key="1">
    <citation type="submission" date="2024-11" db="EMBL/GenBank/DDBJ databases">
        <authorList>
            <person name="Heng Y.C."/>
            <person name="Lim A.C.H."/>
            <person name="Lee J.K.Y."/>
            <person name="Kittelmann S."/>
        </authorList>
    </citation>
    <scope>NUCLEOTIDE SEQUENCE [LARGE SCALE GENOMIC DNA]</scope>
    <source>
        <strain evidence="16 17">WILCCON 0114</strain>
    </source>
</reference>
<name>A0ABW8TB77_9CLOT</name>
<keyword evidence="17" id="KW-1185">Reference proteome</keyword>
<feature type="domain" description="CMP/dCMP-type deaminase" evidence="15">
    <location>
        <begin position="1"/>
        <end position="117"/>
    </location>
</feature>
<dbReference type="PROSITE" id="PS00903">
    <property type="entry name" value="CYT_DCMP_DEAMINASES_1"/>
    <property type="match status" value="1"/>
</dbReference>
<dbReference type="Pfam" id="PF01872">
    <property type="entry name" value="RibD_C"/>
    <property type="match status" value="1"/>
</dbReference>
<comment type="cofactor">
    <cofactor evidence="14">
        <name>Zn(2+)</name>
        <dbReference type="ChEBI" id="CHEBI:29105"/>
    </cofactor>
    <text evidence="14">Binds 1 zinc ion.</text>
</comment>
<dbReference type="InterPro" id="IPR004794">
    <property type="entry name" value="Eubact_RibD"/>
</dbReference>
<evidence type="ECO:0000259" key="15">
    <source>
        <dbReference type="PROSITE" id="PS51747"/>
    </source>
</evidence>
<dbReference type="CDD" id="cd01284">
    <property type="entry name" value="Riboflavin_deaminase-reductase"/>
    <property type="match status" value="1"/>
</dbReference>
<dbReference type="InterPro" id="IPR016192">
    <property type="entry name" value="APOBEC/CMP_deaminase_Zn-bd"/>
</dbReference>
<comment type="similarity">
    <text evidence="5 14">In the C-terminal section; belongs to the HTP reductase family.</text>
</comment>
<evidence type="ECO:0000256" key="7">
    <source>
        <dbReference type="ARBA" id="ARBA00022723"/>
    </source>
</evidence>
<dbReference type="InterPro" id="IPR024072">
    <property type="entry name" value="DHFR-like_dom_sf"/>
</dbReference>
<organism evidence="16 17">
    <name type="scientific">Clostridium neuense</name>
    <dbReference type="NCBI Taxonomy" id="1728934"/>
    <lineage>
        <taxon>Bacteria</taxon>
        <taxon>Bacillati</taxon>
        <taxon>Bacillota</taxon>
        <taxon>Clostridia</taxon>
        <taxon>Eubacteriales</taxon>
        <taxon>Clostridiaceae</taxon>
        <taxon>Clostridium</taxon>
    </lineage>
</organism>
<dbReference type="Proteomes" id="UP001623592">
    <property type="component" value="Unassembled WGS sequence"/>
</dbReference>
<dbReference type="Gene3D" id="3.40.140.10">
    <property type="entry name" value="Cytidine Deaminase, domain 2"/>
    <property type="match status" value="1"/>
</dbReference>
<accession>A0ABW8TB77</accession>
<comment type="pathway">
    <text evidence="2 14">Cofactor biosynthesis; riboflavin biosynthesis; 5-amino-6-(D-ribitylamino)uracil from GTP: step 2/4.</text>
</comment>
<evidence type="ECO:0000256" key="10">
    <source>
        <dbReference type="ARBA" id="ARBA00023002"/>
    </source>
</evidence>
<evidence type="ECO:0000256" key="11">
    <source>
        <dbReference type="ARBA" id="ARBA00023268"/>
    </source>
</evidence>
<dbReference type="RefSeq" id="WP_406785913.1">
    <property type="nucleotide sequence ID" value="NZ_JBJIAA010000001.1"/>
</dbReference>
<keyword evidence="8 14" id="KW-0862">Zinc</keyword>
<comment type="similarity">
    <text evidence="4 14">In the N-terminal section; belongs to the cytidine and deoxycytidylate deaminase family.</text>
</comment>
<proteinExistence type="inferred from homology"/>
<dbReference type="InterPro" id="IPR002734">
    <property type="entry name" value="RibDG_C"/>
</dbReference>
<dbReference type="SUPFAM" id="SSF53927">
    <property type="entry name" value="Cytidine deaminase-like"/>
    <property type="match status" value="1"/>
</dbReference>
<keyword evidence="7 14" id="KW-0479">Metal-binding</keyword>
<keyword evidence="6 14" id="KW-0686">Riboflavin biosynthesis</keyword>
<evidence type="ECO:0000256" key="13">
    <source>
        <dbReference type="ARBA" id="ARBA00049886"/>
    </source>
</evidence>
<sequence length="360" mass="39301">MKRALKLAENGRGHVNPNPMVGAVILKNGEIVGEGYHEYFGGNHAEVNALKMAGEKSAGADIYVTLEPCSHFGKTPPCALALVKAGVKRVIIAMKDPNPLVSGKGIEILKQNGIEVISGVLEKEALKLNEIFVKFITTRRPYVIMKTAATLDGKISTVTGESKWISSEASRKCVHYLRNSVMGIMVGIGTIIADDPLLTTRLEGEECKSPIAIILDSKLKMPLNSRILETLKDRKIIIGVTEKANKDKIKQLESMGVLIIKTPLKDEKVDLGYFMNRLGELNIDSILLEGGSTLNFSCIREKIVDKVMCFISPIMLGGEKAKTTVGGEGIKSLDQAVRISDIKLTNIEQDILIEGYIKEE</sequence>
<protein>
    <recommendedName>
        <fullName evidence="14">Riboflavin biosynthesis protein RibD</fullName>
    </recommendedName>
    <domain>
        <recommendedName>
            <fullName evidence="14">Diaminohydroxyphosphoribosylaminopyrimidine deaminase</fullName>
            <shortName evidence="14">DRAP deaminase</shortName>
            <ecNumber evidence="14">3.5.4.26</ecNumber>
        </recommendedName>
        <alternativeName>
            <fullName evidence="14">Riboflavin-specific deaminase</fullName>
        </alternativeName>
    </domain>
    <domain>
        <recommendedName>
            <fullName evidence="14">5-amino-6-(5-phosphoribosylamino)uracil reductase</fullName>
            <ecNumber evidence="14">1.1.1.193</ecNumber>
        </recommendedName>
        <alternativeName>
            <fullName evidence="14">HTP reductase</fullName>
        </alternativeName>
    </domain>
</protein>
<dbReference type="PIRSF" id="PIRSF006769">
    <property type="entry name" value="RibD"/>
    <property type="match status" value="1"/>
</dbReference>
<dbReference type="NCBIfam" id="TIGR00227">
    <property type="entry name" value="ribD_Cterm"/>
    <property type="match status" value="1"/>
</dbReference>
<dbReference type="PROSITE" id="PS51747">
    <property type="entry name" value="CYT_DCMP_DEAMINASES_2"/>
    <property type="match status" value="1"/>
</dbReference>
<dbReference type="NCBIfam" id="TIGR00326">
    <property type="entry name" value="eubact_ribD"/>
    <property type="match status" value="1"/>
</dbReference>
<dbReference type="Pfam" id="PF00383">
    <property type="entry name" value="dCMP_cyt_deam_1"/>
    <property type="match status" value="1"/>
</dbReference>
<evidence type="ECO:0000256" key="12">
    <source>
        <dbReference type="ARBA" id="ARBA00049861"/>
    </source>
</evidence>
<dbReference type="GO" id="GO:0008703">
    <property type="term" value="F:5-amino-6-(5-phosphoribosylamino)uracil reductase activity"/>
    <property type="evidence" value="ECO:0007669"/>
    <property type="project" value="UniProtKB-EC"/>
</dbReference>
<comment type="catalytic activity">
    <reaction evidence="13 14">
        <text>2,5-diamino-6-hydroxy-4-(5-phosphoribosylamino)-pyrimidine + H2O + H(+) = 5-amino-6-(5-phospho-D-ribosylamino)uracil + NH4(+)</text>
        <dbReference type="Rhea" id="RHEA:21868"/>
        <dbReference type="ChEBI" id="CHEBI:15377"/>
        <dbReference type="ChEBI" id="CHEBI:15378"/>
        <dbReference type="ChEBI" id="CHEBI:28938"/>
        <dbReference type="ChEBI" id="CHEBI:58453"/>
        <dbReference type="ChEBI" id="CHEBI:58614"/>
        <dbReference type="EC" id="3.5.4.26"/>
    </reaction>
</comment>
<evidence type="ECO:0000256" key="14">
    <source>
        <dbReference type="PIRNR" id="PIRNR006769"/>
    </source>
</evidence>
<evidence type="ECO:0000256" key="3">
    <source>
        <dbReference type="ARBA" id="ARBA00004910"/>
    </source>
</evidence>
<dbReference type="InterPro" id="IPR002125">
    <property type="entry name" value="CMP_dCMP_dom"/>
</dbReference>
<evidence type="ECO:0000256" key="8">
    <source>
        <dbReference type="ARBA" id="ARBA00022833"/>
    </source>
</evidence>
<gene>
    <name evidence="16" type="primary">ribD</name>
    <name evidence="16" type="ORF">ACJDT4_00895</name>
</gene>
<evidence type="ECO:0000256" key="4">
    <source>
        <dbReference type="ARBA" id="ARBA00005259"/>
    </source>
</evidence>
<dbReference type="InterPro" id="IPR011549">
    <property type="entry name" value="RibD_C"/>
</dbReference>
<dbReference type="EC" id="1.1.1.193" evidence="14"/>
<dbReference type="PANTHER" id="PTHR38011">
    <property type="entry name" value="DIHYDROFOLATE REDUCTASE FAMILY PROTEIN (AFU_ORTHOLOGUE AFUA_8G06820)"/>
    <property type="match status" value="1"/>
</dbReference>
<dbReference type="EC" id="3.5.4.26" evidence="14"/>
<comment type="caution">
    <text evidence="16">The sequence shown here is derived from an EMBL/GenBank/DDBJ whole genome shotgun (WGS) entry which is preliminary data.</text>
</comment>
<keyword evidence="14 16" id="KW-0378">Hydrolase</keyword>
<keyword evidence="10 14" id="KW-0560">Oxidoreductase</keyword>
<comment type="catalytic activity">
    <reaction evidence="12 14">
        <text>5-amino-6-(5-phospho-D-ribitylamino)uracil + NADP(+) = 5-amino-6-(5-phospho-D-ribosylamino)uracil + NADPH + H(+)</text>
        <dbReference type="Rhea" id="RHEA:17845"/>
        <dbReference type="ChEBI" id="CHEBI:15378"/>
        <dbReference type="ChEBI" id="CHEBI:57783"/>
        <dbReference type="ChEBI" id="CHEBI:58349"/>
        <dbReference type="ChEBI" id="CHEBI:58421"/>
        <dbReference type="ChEBI" id="CHEBI:58453"/>
        <dbReference type="EC" id="1.1.1.193"/>
    </reaction>
</comment>
<dbReference type="SUPFAM" id="SSF53597">
    <property type="entry name" value="Dihydrofolate reductase-like"/>
    <property type="match status" value="1"/>
</dbReference>
<evidence type="ECO:0000256" key="5">
    <source>
        <dbReference type="ARBA" id="ARBA00007417"/>
    </source>
</evidence>
<keyword evidence="9 14" id="KW-0521">NADP</keyword>
<comment type="function">
    <text evidence="1 14">Converts 2,5-diamino-6-(ribosylamino)-4(3h)-pyrimidinone 5'-phosphate into 5-amino-6-(ribosylamino)-2,4(1h,3h)-pyrimidinedione 5'-phosphate.</text>
</comment>